<feature type="domain" description="Phospholipase/carboxylesterase/thioesterase" evidence="2">
    <location>
        <begin position="8"/>
        <end position="226"/>
    </location>
</feature>
<reference evidence="3" key="1">
    <citation type="submission" date="2020-01" db="EMBL/GenBank/DDBJ databases">
        <authorList>
            <consortium name="DOE Joint Genome Institute"/>
            <person name="Haridas S."/>
            <person name="Albert R."/>
            <person name="Binder M."/>
            <person name="Bloem J."/>
            <person name="Labutti K."/>
            <person name="Salamov A."/>
            <person name="Andreopoulos B."/>
            <person name="Baker S.E."/>
            <person name="Barry K."/>
            <person name="Bills G."/>
            <person name="Bluhm B.H."/>
            <person name="Cannon C."/>
            <person name="Castanera R."/>
            <person name="Culley D.E."/>
            <person name="Daum C."/>
            <person name="Ezra D."/>
            <person name="Gonzalez J.B."/>
            <person name="Henrissat B."/>
            <person name="Kuo A."/>
            <person name="Liang C."/>
            <person name="Lipzen A."/>
            <person name="Lutzoni F."/>
            <person name="Magnuson J."/>
            <person name="Mondo S."/>
            <person name="Nolan M."/>
            <person name="Ohm R."/>
            <person name="Pangilinan J."/>
            <person name="Park H.-J."/>
            <person name="Ramirez L."/>
            <person name="Alfaro M."/>
            <person name="Sun H."/>
            <person name="Tritt A."/>
            <person name="Yoshinaga Y."/>
            <person name="Zwiers L.-H."/>
            <person name="Turgeon B.G."/>
            <person name="Goodwin S.B."/>
            <person name="Spatafora J.W."/>
            <person name="Crous P.W."/>
            <person name="Grigoriev I.V."/>
        </authorList>
    </citation>
    <scope>NUCLEOTIDE SEQUENCE</scope>
    <source>
        <strain evidence="3">P77</strain>
    </source>
</reference>
<keyword evidence="4" id="KW-1185">Reference proteome</keyword>
<dbReference type="GO" id="GO:0052689">
    <property type="term" value="F:carboxylic ester hydrolase activity"/>
    <property type="evidence" value="ECO:0007669"/>
    <property type="project" value="TreeGrafter"/>
</dbReference>
<evidence type="ECO:0000256" key="1">
    <source>
        <dbReference type="ARBA" id="ARBA00006499"/>
    </source>
</evidence>
<dbReference type="PANTHER" id="PTHR10655">
    <property type="entry name" value="LYSOPHOSPHOLIPASE-RELATED"/>
    <property type="match status" value="1"/>
</dbReference>
<gene>
    <name evidence="3" type="ORF">BDW02DRAFT_506732</name>
</gene>
<evidence type="ECO:0000313" key="3">
    <source>
        <dbReference type="EMBL" id="KAF1830784.1"/>
    </source>
</evidence>
<dbReference type="PANTHER" id="PTHR10655:SF63">
    <property type="entry name" value="PHOSPHOLIPASE_CARBOXYLESTERASE_THIOESTERASE DOMAIN-CONTAINING PROTEIN"/>
    <property type="match status" value="1"/>
</dbReference>
<proteinExistence type="inferred from homology"/>
<name>A0A6A5K8K2_9PLEO</name>
<dbReference type="Pfam" id="PF02230">
    <property type="entry name" value="Abhydrolase_2"/>
    <property type="match status" value="1"/>
</dbReference>
<dbReference type="InterPro" id="IPR050565">
    <property type="entry name" value="LYPA1-2/EST-like"/>
</dbReference>
<dbReference type="AlphaFoldDB" id="A0A6A5K8K2"/>
<accession>A0A6A5K8K2</accession>
<dbReference type="GO" id="GO:0005737">
    <property type="term" value="C:cytoplasm"/>
    <property type="evidence" value="ECO:0007669"/>
    <property type="project" value="TreeGrafter"/>
</dbReference>
<dbReference type="InterPro" id="IPR029058">
    <property type="entry name" value="AB_hydrolase_fold"/>
</dbReference>
<dbReference type="GO" id="GO:0008474">
    <property type="term" value="F:palmitoyl-(protein) hydrolase activity"/>
    <property type="evidence" value="ECO:0007669"/>
    <property type="project" value="TreeGrafter"/>
</dbReference>
<keyword evidence="3" id="KW-0378">Hydrolase</keyword>
<comment type="similarity">
    <text evidence="1">Belongs to the AB hydrolase superfamily. AB hydrolase 2 family.</text>
</comment>
<evidence type="ECO:0000259" key="2">
    <source>
        <dbReference type="Pfam" id="PF02230"/>
    </source>
</evidence>
<dbReference type="Gene3D" id="3.40.50.1820">
    <property type="entry name" value="alpha/beta hydrolase"/>
    <property type="match status" value="1"/>
</dbReference>
<organism evidence="3 4">
    <name type="scientific">Decorospora gaudefroyi</name>
    <dbReference type="NCBI Taxonomy" id="184978"/>
    <lineage>
        <taxon>Eukaryota</taxon>
        <taxon>Fungi</taxon>
        <taxon>Dikarya</taxon>
        <taxon>Ascomycota</taxon>
        <taxon>Pezizomycotina</taxon>
        <taxon>Dothideomycetes</taxon>
        <taxon>Pleosporomycetidae</taxon>
        <taxon>Pleosporales</taxon>
        <taxon>Pleosporineae</taxon>
        <taxon>Pleosporaceae</taxon>
        <taxon>Decorospora</taxon>
    </lineage>
</organism>
<dbReference type="InterPro" id="IPR003140">
    <property type="entry name" value="PLipase/COase/thioEstase"/>
</dbReference>
<protein>
    <submittedName>
        <fullName evidence="3">Alpha/beta-hydrolase</fullName>
    </submittedName>
</protein>
<dbReference type="EMBL" id="ML975384">
    <property type="protein sequence ID" value="KAF1830784.1"/>
    <property type="molecule type" value="Genomic_DNA"/>
</dbReference>
<sequence length="231" mass="25805">MSKHIHSIEPSATHTHTIILLHGRGSTALEFATEFFESQASDDRFLGQIFPNYKWVFPCAALRYARIEDEDLHQWFDMVCVQKPYYDPEKRQIVGLRESVGFVREVMEREAREVGGFDKVFVGGISQGCAMAITACLAVQRPLAGFIAFSGWCPFAKLGGSEVALLQTSVLVEHALDDEVVPLALGRDLRDTLKSLGSEAQLVEYEDGGHWINEPKGIDDMVHFIKSKTMA</sequence>
<dbReference type="Proteomes" id="UP000800040">
    <property type="component" value="Unassembled WGS sequence"/>
</dbReference>
<evidence type="ECO:0000313" key="4">
    <source>
        <dbReference type="Proteomes" id="UP000800040"/>
    </source>
</evidence>
<dbReference type="SUPFAM" id="SSF53474">
    <property type="entry name" value="alpha/beta-Hydrolases"/>
    <property type="match status" value="1"/>
</dbReference>
<dbReference type="OrthoDB" id="2418081at2759"/>